<proteinExistence type="predicted"/>
<keyword evidence="2" id="KW-1185">Reference proteome</keyword>
<evidence type="ECO:0000313" key="1">
    <source>
        <dbReference type="EMBL" id="CAD8063299.1"/>
    </source>
</evidence>
<gene>
    <name evidence="1" type="ORF">PPRIM_AZ9-3.1.T0340250</name>
</gene>
<accession>A0A8S1L795</accession>
<dbReference type="EMBL" id="CAJJDM010000033">
    <property type="protein sequence ID" value="CAD8063299.1"/>
    <property type="molecule type" value="Genomic_DNA"/>
</dbReference>
<dbReference type="AlphaFoldDB" id="A0A8S1L795"/>
<reference evidence="1" key="1">
    <citation type="submission" date="2021-01" db="EMBL/GenBank/DDBJ databases">
        <authorList>
            <consortium name="Genoscope - CEA"/>
            <person name="William W."/>
        </authorList>
    </citation>
    <scope>NUCLEOTIDE SEQUENCE</scope>
</reference>
<comment type="caution">
    <text evidence="1">The sequence shown here is derived from an EMBL/GenBank/DDBJ whole genome shotgun (WGS) entry which is preliminary data.</text>
</comment>
<name>A0A8S1L795_PARPR</name>
<dbReference type="Proteomes" id="UP000688137">
    <property type="component" value="Unassembled WGS sequence"/>
</dbReference>
<evidence type="ECO:0000313" key="2">
    <source>
        <dbReference type="Proteomes" id="UP000688137"/>
    </source>
</evidence>
<protein>
    <submittedName>
        <fullName evidence="1">Uncharacterized protein</fullName>
    </submittedName>
</protein>
<sequence length="155" mass="18148">MDINYTISLEIFPIHLQIDRMIVQITGGLLLQEFYIFIINNCDNKIQNQNWQEWKAQSYQGIFLYSKELSISQIFGNVLNGYLKIYTNPIEAPESSIFDLQSTQSKGTNYNGNNFQLVQIYPNIYQFRMLINKKLSHQTYILTQQIQNPHQSTAV</sequence>
<organism evidence="1 2">
    <name type="scientific">Paramecium primaurelia</name>
    <dbReference type="NCBI Taxonomy" id="5886"/>
    <lineage>
        <taxon>Eukaryota</taxon>
        <taxon>Sar</taxon>
        <taxon>Alveolata</taxon>
        <taxon>Ciliophora</taxon>
        <taxon>Intramacronucleata</taxon>
        <taxon>Oligohymenophorea</taxon>
        <taxon>Peniculida</taxon>
        <taxon>Parameciidae</taxon>
        <taxon>Paramecium</taxon>
    </lineage>
</organism>